<feature type="compositionally biased region" description="Polar residues" evidence="7">
    <location>
        <begin position="924"/>
        <end position="933"/>
    </location>
</feature>
<sequence>MDKSRLAPSSSSSSLLKSGLVAKEKGLREDLSLNIISKWLMCNNSTLQTFILHYIHSPFAKKKYDDSREWEGGGTSFLLGVAGFPTNVTLQRFLELHIDLTGELPDPFSNQGEKQYLNTCSHCDKKICGDCKDAHVDVLKREIQRINNQVKRVLNRLEDAICTIDKNTMHLQTNSISVIEEIEDIYRRLSKALKDRAEHLKHEVERYLGNELKQLSSFRANLEQEVANIQSNCDLVEKYMDNELMDTKDVFLRTMEFIHVYIPPVSQPLNFLNNPNQSGLGSQLSPGQGSALMRSKSDHRLTTQYRNMQDDDESGSGSYGSGSGRKFGDPRHPRTYGQDGEDGTGGDRKSRFRSRFTRHLESSFEEPEPPQGRGVRFEQPVKERERVLDTDDASKGPMSGITRLFDNTKVIERIADTERPKKPAPIPVVPPVVQKVTTATTPTPPAPWRSTSRQLSEDDEITKQKKLNKEAASRVDQAASATRRQPSNEPKSLSHAAEAEHHSELPSSQSAAQTAQETSQSRVRKLSPDRLFPKKRSESEDSGSTSESATSSNSVGTGALFTLEEKKNRLLSKSEGAAAGAGSAAAQRKDSTSSTNGTSRPSAGSRFANRYLSTPPEKKVEPSKEEDEEEESSEEESSESESEEEESDSSPPAPPVLKKTEPVKPLSKMEKTDIGPILARSANARDKERGESASSTGTSASSYTSRAARRPTDEPTSPTTTTAASSALSSYRRNRVTSPPVRETEAPSSRYGTSSSSSGGTTTSSSTAGMGSSRYPSSYTSSGNSDYTTPLARSRTGTSLYSTPSSTTEDSSSRYSSGLASKYLNRSRHTFDADDHPTPSASRYGSSNPTSSSTSSAPLTRRSYLSKKTSPPSNNNENESSKASRLSNLKDRRAKINRSKSSHDVLLTGLDFNKEDEDNGGPESPTSKNSYANYQRRKSTTGPVDSDYKVPSTDESSSSLSSWARYLKNKYGKDRQQPSQTQRSPEVARVEELPKFNFSTNPYMNKKKMVLKFGTRGSEAGCFTWPRGIACGLDGQIVVADSSNHRVQVFGEDGSFIKEFGQYGNCEGEFDCLAGVAVNRIGQFIVSDRYNHRIQVFDPSGRFLRAFGSQGSTDGKFNYPWGVATCPLGFIYVCDKENHRVSVFQSDGTFVGRFGSIGSKVGELQNPHYVAVTSTNKVIVSDTNNNRLSVWDVNGRFLNCIGEEGSGDGQFKLPRGLAIDDSGVIVVGDSGNNRIVILSPDGPDGWKFMKTFGSYGVGNGEFKGIEGVAVTTKKNILVCDRENHRIQIF</sequence>
<accession>A0A226EI91</accession>
<dbReference type="PANTHER" id="PTHR24104:SF47">
    <property type="entry name" value="E3 UBIQUITIN-PROTEIN LIGASE NHLRC1"/>
    <property type="match status" value="1"/>
</dbReference>
<dbReference type="Pfam" id="PF17170">
    <property type="entry name" value="DUF5128"/>
    <property type="match status" value="1"/>
</dbReference>
<feature type="coiled-coil region" evidence="6">
    <location>
        <begin position="136"/>
        <end position="163"/>
    </location>
</feature>
<dbReference type="OMA" id="EEYIHRY"/>
<feature type="compositionally biased region" description="Polar residues" evidence="7">
    <location>
        <begin position="592"/>
        <end position="602"/>
    </location>
</feature>
<feature type="coiled-coil region" evidence="6">
    <location>
        <begin position="190"/>
        <end position="239"/>
    </location>
</feature>
<dbReference type="GO" id="GO:0015977">
    <property type="term" value="P:carbon fixation"/>
    <property type="evidence" value="ECO:0007669"/>
    <property type="project" value="InterPro"/>
</dbReference>
<feature type="compositionally biased region" description="Low complexity" evidence="7">
    <location>
        <begin position="277"/>
        <end position="292"/>
    </location>
</feature>
<feature type="region of interest" description="Disordered" evidence="7">
    <location>
        <begin position="273"/>
        <end position="400"/>
    </location>
</feature>
<feature type="compositionally biased region" description="Low complexity" evidence="7">
    <location>
        <begin position="542"/>
        <end position="554"/>
    </location>
</feature>
<dbReference type="InterPro" id="IPR050952">
    <property type="entry name" value="TRIM-NHL_E3_ligases"/>
</dbReference>
<feature type="compositionally biased region" description="Basic and acidic residues" evidence="7">
    <location>
        <begin position="658"/>
        <end position="673"/>
    </location>
</feature>
<evidence type="ECO:0000256" key="3">
    <source>
        <dbReference type="ARBA" id="ARBA00022771"/>
    </source>
</evidence>
<protein>
    <submittedName>
        <fullName evidence="8">RING finger protein nhl-1</fullName>
    </submittedName>
</protein>
<feature type="repeat" description="NHL" evidence="5">
    <location>
        <begin position="1249"/>
        <end position="1289"/>
    </location>
</feature>
<keyword evidence="9" id="KW-1185">Reference proteome</keyword>
<feature type="compositionally biased region" description="Low complexity" evidence="7">
    <location>
        <begin position="431"/>
        <end position="441"/>
    </location>
</feature>
<feature type="compositionally biased region" description="Low complexity" evidence="7">
    <location>
        <begin position="748"/>
        <end position="789"/>
    </location>
</feature>
<dbReference type="GO" id="GO:0016984">
    <property type="term" value="F:ribulose-bisphosphate carboxylase activity"/>
    <property type="evidence" value="ECO:0007669"/>
    <property type="project" value="InterPro"/>
</dbReference>
<dbReference type="CDD" id="cd14954">
    <property type="entry name" value="NHL_TRIM71_like"/>
    <property type="match status" value="1"/>
</dbReference>
<evidence type="ECO:0000256" key="6">
    <source>
        <dbReference type="SAM" id="Coils"/>
    </source>
</evidence>
<evidence type="ECO:0000256" key="5">
    <source>
        <dbReference type="PROSITE-ProRule" id="PRU00504"/>
    </source>
</evidence>
<feature type="repeat" description="NHL" evidence="5">
    <location>
        <begin position="1198"/>
        <end position="1241"/>
    </location>
</feature>
<keyword evidence="1" id="KW-0479">Metal-binding</keyword>
<feature type="compositionally biased region" description="Low complexity" evidence="7">
    <location>
        <begin position="576"/>
        <end position="586"/>
    </location>
</feature>
<dbReference type="GO" id="GO:0043161">
    <property type="term" value="P:proteasome-mediated ubiquitin-dependent protein catabolic process"/>
    <property type="evidence" value="ECO:0007669"/>
    <property type="project" value="TreeGrafter"/>
</dbReference>
<dbReference type="STRING" id="158441.A0A226EI91"/>
<evidence type="ECO:0000313" key="9">
    <source>
        <dbReference type="Proteomes" id="UP000198287"/>
    </source>
</evidence>
<organism evidence="8 9">
    <name type="scientific">Folsomia candida</name>
    <name type="common">Springtail</name>
    <dbReference type="NCBI Taxonomy" id="158441"/>
    <lineage>
        <taxon>Eukaryota</taxon>
        <taxon>Metazoa</taxon>
        <taxon>Ecdysozoa</taxon>
        <taxon>Arthropoda</taxon>
        <taxon>Hexapoda</taxon>
        <taxon>Collembola</taxon>
        <taxon>Entomobryomorpha</taxon>
        <taxon>Isotomoidea</taxon>
        <taxon>Isotomidae</taxon>
        <taxon>Proisotominae</taxon>
        <taxon>Folsomia</taxon>
    </lineage>
</organism>
<dbReference type="GO" id="GO:0000287">
    <property type="term" value="F:magnesium ion binding"/>
    <property type="evidence" value="ECO:0007669"/>
    <property type="project" value="InterPro"/>
</dbReference>
<keyword evidence="3" id="KW-0863">Zinc-finger</keyword>
<proteinExistence type="predicted"/>
<dbReference type="InterPro" id="IPR011042">
    <property type="entry name" value="6-blade_b-propeller_TolB-like"/>
</dbReference>
<feature type="compositionally biased region" description="Low complexity" evidence="7">
    <location>
        <begin position="715"/>
        <end position="730"/>
    </location>
</feature>
<dbReference type="Gene3D" id="2.120.10.30">
    <property type="entry name" value="TolB, C-terminal domain"/>
    <property type="match status" value="4"/>
</dbReference>
<dbReference type="FunFam" id="2.120.10.30:FF:000013">
    <property type="entry name" value="E3 ubiquitin-protein ligase TRIM71"/>
    <property type="match status" value="1"/>
</dbReference>
<evidence type="ECO:0000256" key="7">
    <source>
        <dbReference type="SAM" id="MobiDB-lite"/>
    </source>
</evidence>
<feature type="compositionally biased region" description="Polar residues" evidence="7">
    <location>
        <begin position="479"/>
        <end position="491"/>
    </location>
</feature>
<feature type="compositionally biased region" description="Basic and acidic residues" evidence="7">
    <location>
        <begin position="375"/>
        <end position="394"/>
    </location>
</feature>
<evidence type="ECO:0000256" key="4">
    <source>
        <dbReference type="ARBA" id="ARBA00022833"/>
    </source>
</evidence>
<evidence type="ECO:0000256" key="1">
    <source>
        <dbReference type="ARBA" id="ARBA00022723"/>
    </source>
</evidence>
<feature type="compositionally biased region" description="Low complexity" evidence="7">
    <location>
        <begin position="842"/>
        <end position="863"/>
    </location>
</feature>
<reference evidence="8 9" key="1">
    <citation type="submission" date="2015-12" db="EMBL/GenBank/DDBJ databases">
        <title>The genome of Folsomia candida.</title>
        <authorList>
            <person name="Faddeeva A."/>
            <person name="Derks M.F."/>
            <person name="Anvar Y."/>
            <person name="Smit S."/>
            <person name="Van Straalen N."/>
            <person name="Roelofs D."/>
        </authorList>
    </citation>
    <scope>NUCLEOTIDE SEQUENCE [LARGE SCALE GENOMIC DNA]</scope>
    <source>
        <strain evidence="8 9">VU population</strain>
        <tissue evidence="8">Whole body</tissue>
    </source>
</reference>
<dbReference type="InterPro" id="IPR020878">
    <property type="entry name" value="RuBisCo_large_chain_AS"/>
</dbReference>
<comment type="caution">
    <text evidence="8">The sequence shown here is derived from an EMBL/GenBank/DDBJ whole genome shotgun (WGS) entry which is preliminary data.</text>
</comment>
<keyword evidence="4" id="KW-0862">Zinc</keyword>
<feature type="region of interest" description="Disordered" evidence="7">
    <location>
        <begin position="415"/>
        <end position="959"/>
    </location>
</feature>
<dbReference type="Pfam" id="PF01436">
    <property type="entry name" value="NHL"/>
    <property type="match status" value="4"/>
</dbReference>
<dbReference type="PROSITE" id="PS00157">
    <property type="entry name" value="RUBISCO_LARGE"/>
    <property type="match status" value="1"/>
</dbReference>
<name>A0A226EI91_FOLCA</name>
<evidence type="ECO:0000313" key="8">
    <source>
        <dbReference type="EMBL" id="OXA57342.1"/>
    </source>
</evidence>
<dbReference type="FunFam" id="2.120.10.30:FF:000037">
    <property type="entry name" value="Uncharacterized protein, isoform E"/>
    <property type="match status" value="1"/>
</dbReference>
<dbReference type="Proteomes" id="UP000198287">
    <property type="component" value="Unassembled WGS sequence"/>
</dbReference>
<dbReference type="GO" id="GO:0000209">
    <property type="term" value="P:protein polyubiquitination"/>
    <property type="evidence" value="ECO:0007669"/>
    <property type="project" value="TreeGrafter"/>
</dbReference>
<dbReference type="SUPFAM" id="SSF101898">
    <property type="entry name" value="NHL repeat"/>
    <property type="match status" value="1"/>
</dbReference>
<dbReference type="EMBL" id="LNIX01000003">
    <property type="protein sequence ID" value="OXA57342.1"/>
    <property type="molecule type" value="Genomic_DNA"/>
</dbReference>
<dbReference type="GO" id="GO:0008270">
    <property type="term" value="F:zinc ion binding"/>
    <property type="evidence" value="ECO:0007669"/>
    <property type="project" value="UniProtKB-KW"/>
</dbReference>
<dbReference type="PROSITE" id="PS51125">
    <property type="entry name" value="NHL"/>
    <property type="match status" value="6"/>
</dbReference>
<dbReference type="OrthoDB" id="342730at2759"/>
<keyword evidence="6" id="KW-0175">Coiled coil</keyword>
<dbReference type="InterPro" id="IPR001258">
    <property type="entry name" value="NHL_repeat"/>
</dbReference>
<feature type="compositionally biased region" description="Low complexity" evidence="7">
    <location>
        <begin position="507"/>
        <end position="521"/>
    </location>
</feature>
<feature type="repeat" description="NHL" evidence="5">
    <location>
        <begin position="1010"/>
        <end position="1053"/>
    </location>
</feature>
<dbReference type="GO" id="GO:0061630">
    <property type="term" value="F:ubiquitin protein ligase activity"/>
    <property type="evidence" value="ECO:0007669"/>
    <property type="project" value="TreeGrafter"/>
</dbReference>
<feature type="repeat" description="NHL" evidence="5">
    <location>
        <begin position="1057"/>
        <end position="1100"/>
    </location>
</feature>
<feature type="compositionally biased region" description="Basic and acidic residues" evidence="7">
    <location>
        <begin position="526"/>
        <end position="539"/>
    </location>
</feature>
<gene>
    <name evidence="8" type="ORF">Fcan01_07908</name>
</gene>
<evidence type="ECO:0000256" key="2">
    <source>
        <dbReference type="ARBA" id="ARBA00022737"/>
    </source>
</evidence>
<feature type="compositionally biased region" description="Acidic residues" evidence="7">
    <location>
        <begin position="624"/>
        <end position="648"/>
    </location>
</feature>
<feature type="repeat" description="NHL" evidence="5">
    <location>
        <begin position="1107"/>
        <end position="1147"/>
    </location>
</feature>
<feature type="compositionally biased region" description="Basic and acidic residues" evidence="7">
    <location>
        <begin position="461"/>
        <end position="473"/>
    </location>
</feature>
<feature type="compositionally biased region" description="Low complexity" evidence="7">
    <location>
        <begin position="802"/>
        <end position="817"/>
    </location>
</feature>
<dbReference type="PANTHER" id="PTHR24104">
    <property type="entry name" value="E3 UBIQUITIN-PROTEIN LIGASE NHLRC1-RELATED"/>
    <property type="match status" value="1"/>
</dbReference>
<feature type="compositionally biased region" description="Low complexity" evidence="7">
    <location>
        <begin position="692"/>
        <end position="706"/>
    </location>
</feature>
<keyword evidence="2" id="KW-0677">Repeat</keyword>
<feature type="repeat" description="NHL" evidence="5">
    <location>
        <begin position="1151"/>
        <end position="1194"/>
    </location>
</feature>